<evidence type="ECO:0000313" key="2">
    <source>
        <dbReference type="EMBL" id="KAF9549199.1"/>
    </source>
</evidence>
<feature type="region of interest" description="Disordered" evidence="1">
    <location>
        <begin position="110"/>
        <end position="137"/>
    </location>
</feature>
<evidence type="ECO:0000313" key="3">
    <source>
        <dbReference type="Proteomes" id="UP000723463"/>
    </source>
</evidence>
<dbReference type="Proteomes" id="UP000723463">
    <property type="component" value="Unassembled WGS sequence"/>
</dbReference>
<sequence>MDVLSSQGDGWAQGALVLREKPLENLKRLVLPGMRFGYKTEAIDWVVEQCPALEAFDVPCFADASVGDAVSSLLQKRTNYLTLEDATDSEWACRNLENLHVAIDMGRHESPHLCSSSPSSSSSHVRKPPGGLMTPTLDEESDADELIYRENLRTLYRTIAAAKNSTTPPPPSQACSPSETAHTINQVSSPLLSNLTRLRELRGAVHADIPESMVTMDQNEVEWMVEHWPPLGLVEFLPTGQENKVVSSRKEEMILSHLKWLKKHRPKEKHPRTNKHQL</sequence>
<gene>
    <name evidence="2" type="ORF">EC957_004499</name>
</gene>
<name>A0A9P6FEW4_9FUNG</name>
<dbReference type="EMBL" id="JAAAXW010000021">
    <property type="protein sequence ID" value="KAF9549199.1"/>
    <property type="molecule type" value="Genomic_DNA"/>
</dbReference>
<comment type="caution">
    <text evidence="2">The sequence shown here is derived from an EMBL/GenBank/DDBJ whole genome shotgun (WGS) entry which is preliminary data.</text>
</comment>
<reference evidence="2" key="1">
    <citation type="journal article" date="2020" name="Fungal Divers.">
        <title>Resolving the Mortierellaceae phylogeny through synthesis of multi-gene phylogenetics and phylogenomics.</title>
        <authorList>
            <person name="Vandepol N."/>
            <person name="Liber J."/>
            <person name="Desiro A."/>
            <person name="Na H."/>
            <person name="Kennedy M."/>
            <person name="Barry K."/>
            <person name="Grigoriev I.V."/>
            <person name="Miller A.N."/>
            <person name="O'Donnell K."/>
            <person name="Stajich J.E."/>
            <person name="Bonito G."/>
        </authorList>
    </citation>
    <scope>NUCLEOTIDE SEQUENCE</scope>
    <source>
        <strain evidence="2">NRRL 2591</strain>
    </source>
</reference>
<evidence type="ECO:0000256" key="1">
    <source>
        <dbReference type="SAM" id="MobiDB-lite"/>
    </source>
</evidence>
<dbReference type="AlphaFoldDB" id="A0A9P6FEW4"/>
<protein>
    <submittedName>
        <fullName evidence="2">Uncharacterized protein</fullName>
    </submittedName>
</protein>
<accession>A0A9P6FEW4</accession>
<organism evidence="2 3">
    <name type="scientific">Mortierella hygrophila</name>
    <dbReference type="NCBI Taxonomy" id="979708"/>
    <lineage>
        <taxon>Eukaryota</taxon>
        <taxon>Fungi</taxon>
        <taxon>Fungi incertae sedis</taxon>
        <taxon>Mucoromycota</taxon>
        <taxon>Mortierellomycotina</taxon>
        <taxon>Mortierellomycetes</taxon>
        <taxon>Mortierellales</taxon>
        <taxon>Mortierellaceae</taxon>
        <taxon>Mortierella</taxon>
    </lineage>
</organism>
<proteinExistence type="predicted"/>
<keyword evidence="3" id="KW-1185">Reference proteome</keyword>